<evidence type="ECO:0000313" key="3">
    <source>
        <dbReference type="EMBL" id="VYU60864.1"/>
    </source>
</evidence>
<keyword evidence="1" id="KW-0732">Signal</keyword>
<dbReference type="PROSITE" id="PS51257">
    <property type="entry name" value="PROKAR_LIPOPROTEIN"/>
    <property type="match status" value="1"/>
</dbReference>
<name>A0A6N3G922_9BACT</name>
<feature type="chain" id="PRO_5026678959" description="Endonuclease YhcR N-terminal domain-containing protein" evidence="1">
    <location>
        <begin position="22"/>
        <end position="677"/>
    </location>
</feature>
<feature type="domain" description="Endonuclease YhcR N-terminal" evidence="2">
    <location>
        <begin position="50"/>
        <end position="165"/>
    </location>
</feature>
<dbReference type="AlphaFoldDB" id="A0A6N3G922"/>
<dbReference type="RefSeq" id="WP_412443087.1">
    <property type="nucleotide sequence ID" value="NZ_CACRUT010000028.1"/>
</dbReference>
<organism evidence="3">
    <name type="scientific">Paraprevotella clara</name>
    <dbReference type="NCBI Taxonomy" id="454154"/>
    <lineage>
        <taxon>Bacteria</taxon>
        <taxon>Pseudomonadati</taxon>
        <taxon>Bacteroidota</taxon>
        <taxon>Bacteroidia</taxon>
        <taxon>Bacteroidales</taxon>
        <taxon>Prevotellaceae</taxon>
        <taxon>Paraprevotella</taxon>
    </lineage>
</organism>
<accession>A0A6N3G922</accession>
<dbReference type="Pfam" id="PF19886">
    <property type="entry name" value="DUF6359"/>
    <property type="match status" value="1"/>
</dbReference>
<dbReference type="InterPro" id="IPR045939">
    <property type="entry name" value="YhcR_N"/>
</dbReference>
<dbReference type="EMBL" id="CACRUT010000028">
    <property type="protein sequence ID" value="VYU60864.1"/>
    <property type="molecule type" value="Genomic_DNA"/>
</dbReference>
<sequence>MKTKSFISLLCLTLGMFLFQACNDVPSPYDIPGKGDANSIYGTGTKDSPYTVKGASLNQNGGYAWVKAYIVGYIPVSTGDGGPSYTISDVVFGADGAGAPNIVIASSPDSKNINDCMAVQLPSGDVRNALNLQAHPENLGKEVLLYGTMEKYFGGSGVKSVTAAILDGQEIGDMPEESGEAIFSADFSQSLGEFASVSTSGSLEWYNDYSSAMITGYKDFNGDGEKENQAGVTFLVGPEIDLSQIEEAYVATNMAINYERGDLNANNSILISKNYSGDANSATWTQLTYDTEGLNSDFTFKNKKTAIPAEFMGGKVYIALRHTCSDTQSSTWEVKKIEVIKGKIEDTPEEPNPEGEYLNQDFTSSLGGFTSTSVSGTLEWYNDFQSAMITGYQDFNGDGQKENQAGETYFVSPAFTIGSTSAVHMAINMAINYERGDLNANNSILISKDYTGNVNSATWTQLTYDTDGLNADFTFKNKEINIPSEFIGSNVVVALRHTCTDTQSSTWEVKSIKVLSGNAEEPGTDPEPTPGGEGDALIAIDGATVSLTAPEATASGNVTTTDLNSFGWENAGDPLGATDSEGTEIIFAQEEGNNPPKFYTATGGVRMYALNSMTLKASKPIAKVVLNCDSYNGENYVGNAQLYATIDGNSWKIVNDHTSSSGGVQLRIKTIEITYAE</sequence>
<proteinExistence type="predicted"/>
<reference evidence="3" key="1">
    <citation type="submission" date="2019-11" db="EMBL/GenBank/DDBJ databases">
        <authorList>
            <person name="Feng L."/>
        </authorList>
    </citation>
    <scope>NUCLEOTIDE SEQUENCE</scope>
    <source>
        <strain evidence="3">PclaraLFYP37</strain>
    </source>
</reference>
<evidence type="ECO:0000256" key="1">
    <source>
        <dbReference type="SAM" id="SignalP"/>
    </source>
</evidence>
<evidence type="ECO:0000259" key="2">
    <source>
        <dbReference type="Pfam" id="PF19886"/>
    </source>
</evidence>
<protein>
    <recommendedName>
        <fullName evidence="2">Endonuclease YhcR N-terminal domain-containing protein</fullName>
    </recommendedName>
</protein>
<dbReference type="NCBIfam" id="NF038128">
    <property type="entry name" value="choice_anch_J"/>
    <property type="match status" value="1"/>
</dbReference>
<gene>
    <name evidence="3" type="ORF">PCLFYP37_03282</name>
</gene>
<feature type="signal peptide" evidence="1">
    <location>
        <begin position="1"/>
        <end position="21"/>
    </location>
</feature>